<evidence type="ECO:0000313" key="2">
    <source>
        <dbReference type="Proteomes" id="UP000828390"/>
    </source>
</evidence>
<proteinExistence type="predicted"/>
<organism evidence="1 2">
    <name type="scientific">Dreissena polymorpha</name>
    <name type="common">Zebra mussel</name>
    <name type="synonym">Mytilus polymorpha</name>
    <dbReference type="NCBI Taxonomy" id="45954"/>
    <lineage>
        <taxon>Eukaryota</taxon>
        <taxon>Metazoa</taxon>
        <taxon>Spiralia</taxon>
        <taxon>Lophotrochozoa</taxon>
        <taxon>Mollusca</taxon>
        <taxon>Bivalvia</taxon>
        <taxon>Autobranchia</taxon>
        <taxon>Heteroconchia</taxon>
        <taxon>Euheterodonta</taxon>
        <taxon>Imparidentia</taxon>
        <taxon>Neoheterodontei</taxon>
        <taxon>Myida</taxon>
        <taxon>Dreissenoidea</taxon>
        <taxon>Dreissenidae</taxon>
        <taxon>Dreissena</taxon>
    </lineage>
</organism>
<comment type="caution">
    <text evidence="1">The sequence shown here is derived from an EMBL/GenBank/DDBJ whole genome shotgun (WGS) entry which is preliminary data.</text>
</comment>
<protein>
    <submittedName>
        <fullName evidence="1">Uncharacterized protein</fullName>
    </submittedName>
</protein>
<dbReference type="AlphaFoldDB" id="A0A9D4EAN9"/>
<reference evidence="1" key="2">
    <citation type="submission" date="2020-11" db="EMBL/GenBank/DDBJ databases">
        <authorList>
            <person name="McCartney M.A."/>
            <person name="Auch B."/>
            <person name="Kono T."/>
            <person name="Mallez S."/>
            <person name="Becker A."/>
            <person name="Gohl D.M."/>
            <person name="Silverstein K.A.T."/>
            <person name="Koren S."/>
            <person name="Bechman K.B."/>
            <person name="Herman A."/>
            <person name="Abrahante J.E."/>
            <person name="Garbe J."/>
        </authorList>
    </citation>
    <scope>NUCLEOTIDE SEQUENCE</scope>
    <source>
        <strain evidence="1">Duluth1</strain>
        <tissue evidence="1">Whole animal</tissue>
    </source>
</reference>
<reference evidence="1" key="1">
    <citation type="journal article" date="2019" name="bioRxiv">
        <title>The Genome of the Zebra Mussel, Dreissena polymorpha: A Resource for Invasive Species Research.</title>
        <authorList>
            <person name="McCartney M.A."/>
            <person name="Auch B."/>
            <person name="Kono T."/>
            <person name="Mallez S."/>
            <person name="Zhang Y."/>
            <person name="Obille A."/>
            <person name="Becker A."/>
            <person name="Abrahante J.E."/>
            <person name="Garbe J."/>
            <person name="Badalamenti J.P."/>
            <person name="Herman A."/>
            <person name="Mangelson H."/>
            <person name="Liachko I."/>
            <person name="Sullivan S."/>
            <person name="Sone E.D."/>
            <person name="Koren S."/>
            <person name="Silverstein K.A.T."/>
            <person name="Beckman K.B."/>
            <person name="Gohl D.M."/>
        </authorList>
    </citation>
    <scope>NUCLEOTIDE SEQUENCE</scope>
    <source>
        <strain evidence="1">Duluth1</strain>
        <tissue evidence="1">Whole animal</tissue>
    </source>
</reference>
<dbReference type="EMBL" id="JAIWYP010000009">
    <property type="protein sequence ID" value="KAH3775828.1"/>
    <property type="molecule type" value="Genomic_DNA"/>
</dbReference>
<evidence type="ECO:0000313" key="1">
    <source>
        <dbReference type="EMBL" id="KAH3775828.1"/>
    </source>
</evidence>
<accession>A0A9D4EAN9</accession>
<keyword evidence="2" id="KW-1185">Reference proteome</keyword>
<gene>
    <name evidence="1" type="ORF">DPMN_177235</name>
</gene>
<sequence length="76" mass="8459">MDDWRNSKYVYAMGSIQAQLYQIRAVVKRLPSANDDLLAIGATLNGENAAYSSSSQIDLNGRGTWDVITYPFIEQS</sequence>
<dbReference type="Proteomes" id="UP000828390">
    <property type="component" value="Unassembled WGS sequence"/>
</dbReference>
<name>A0A9D4EAN9_DREPO</name>